<dbReference type="GO" id="GO:0016491">
    <property type="term" value="F:oxidoreductase activity"/>
    <property type="evidence" value="ECO:0007669"/>
    <property type="project" value="UniProtKB-KW"/>
</dbReference>
<evidence type="ECO:0000256" key="17">
    <source>
        <dbReference type="ARBA" id="ARBA00023065"/>
    </source>
</evidence>
<evidence type="ECO:0000256" key="8">
    <source>
        <dbReference type="ARBA" id="ARBA00022660"/>
    </source>
</evidence>
<dbReference type="Pfam" id="PF13442">
    <property type="entry name" value="Cytochrome_CBB3"/>
    <property type="match status" value="2"/>
</dbReference>
<keyword evidence="8 19" id="KW-0679">Respiratory chain</keyword>
<dbReference type="EMBL" id="LT960611">
    <property type="protein sequence ID" value="SON48629.1"/>
    <property type="molecule type" value="Genomic_DNA"/>
</dbReference>
<feature type="binding site" description="axial binding residue" evidence="20">
    <location>
        <position position="210"/>
    </location>
    <ligand>
        <name>heme c</name>
        <dbReference type="ChEBI" id="CHEBI:61717"/>
        <label>2</label>
    </ligand>
    <ligandPart>
        <name>Fe</name>
        <dbReference type="ChEBI" id="CHEBI:18248"/>
    </ligandPart>
</feature>
<sequence length="322" mass="35314">MSTFWSIWISVITIGTLVGCAALLYWCVKDKMGVEEGEDMGHEYDGIRELNNPLPKWWTYLFISTFIFSAVYLVLYPGLGNFAGVLGWTSSDQEVRSLEESRASVARSHSEKRIDQYAMELDDAQANFGEAYKKLAFTSTGELRPIPEIAGDEEALKVGQRLFLQNCSQCHGSDARGQIGFPNLTDDAWLYGGEPQAIVNTVLHGRIGAMPAWGDAFGEQGVKEVVTYTLSLAGRKVNAREAEAGKARFAACAACHGTDGKGNPAFGAPDLTDQDWLFGDTREAITQTVAYGRQGVMPAWKDILGEDKVQLVSAYVWSLSNK</sequence>
<dbReference type="InterPro" id="IPR004678">
    <property type="entry name" value="Cyt_c_oxidase_cbb3_su3"/>
</dbReference>
<evidence type="ECO:0000256" key="7">
    <source>
        <dbReference type="ARBA" id="ARBA00022617"/>
    </source>
</evidence>
<keyword evidence="14 22" id="KW-1133">Transmembrane helix</keyword>
<dbReference type="PROSITE" id="PS51007">
    <property type="entry name" value="CYTC"/>
    <property type="match status" value="2"/>
</dbReference>
<organism evidence="24 25">
    <name type="scientific">Vibrio tapetis subsp. tapetis</name>
    <dbReference type="NCBI Taxonomy" id="1671868"/>
    <lineage>
        <taxon>Bacteria</taxon>
        <taxon>Pseudomonadati</taxon>
        <taxon>Pseudomonadota</taxon>
        <taxon>Gammaproteobacteria</taxon>
        <taxon>Vibrionales</taxon>
        <taxon>Vibrionaceae</taxon>
        <taxon>Vibrio</taxon>
    </lineage>
</organism>
<dbReference type="AlphaFoldDB" id="A0A2N8Z9P0"/>
<feature type="transmembrane region" description="Helical" evidence="22">
    <location>
        <begin position="6"/>
        <end position="28"/>
    </location>
</feature>
<keyword evidence="15 19" id="KW-0560">Oxidoreductase</keyword>
<evidence type="ECO:0000256" key="14">
    <source>
        <dbReference type="ARBA" id="ARBA00022989"/>
    </source>
</evidence>
<dbReference type="Gene3D" id="6.10.280.130">
    <property type="match status" value="1"/>
</dbReference>
<comment type="function">
    <text evidence="19">C-type cytochrome. Part of the cbb3-type cytochrome c oxidase complex.</text>
</comment>
<evidence type="ECO:0000256" key="21">
    <source>
        <dbReference type="PIRSR" id="PIRSR000006-2"/>
    </source>
</evidence>
<dbReference type="OrthoDB" id="9811281at2"/>
<protein>
    <recommendedName>
        <fullName evidence="19">Cbb3-type cytochrome c oxidase subunit</fullName>
    </recommendedName>
</protein>
<comment type="subcellular location">
    <subcellularLocation>
        <location evidence="1 19">Cell inner membrane</location>
    </subcellularLocation>
</comment>
<dbReference type="KEGG" id="vta:A0650"/>
<dbReference type="GO" id="GO:0005886">
    <property type="term" value="C:plasma membrane"/>
    <property type="evidence" value="ECO:0007669"/>
    <property type="project" value="UniProtKB-SubCell"/>
</dbReference>
<feature type="binding site" description="covalent" evidence="21">
    <location>
        <position position="170"/>
    </location>
    <ligand>
        <name>heme c</name>
        <dbReference type="ChEBI" id="CHEBI:61717"/>
        <label>1</label>
    </ligand>
</feature>
<keyword evidence="10 19" id="KW-0479">Metal-binding</keyword>
<feature type="binding site" description="axial binding residue" evidence="20">
    <location>
        <position position="297"/>
    </location>
    <ligand>
        <name>heme c</name>
        <dbReference type="ChEBI" id="CHEBI:61717"/>
        <label>1</label>
    </ligand>
    <ligandPart>
        <name>Fe</name>
        <dbReference type="ChEBI" id="CHEBI:18248"/>
    </ligandPart>
</feature>
<keyword evidence="12 19" id="KW-0375">Hydrogen ion transport</keyword>
<evidence type="ECO:0000256" key="12">
    <source>
        <dbReference type="ARBA" id="ARBA00022781"/>
    </source>
</evidence>
<feature type="binding site" description="axial binding residue" evidence="20">
    <location>
        <position position="256"/>
    </location>
    <ligand>
        <name>heme c</name>
        <dbReference type="ChEBI" id="CHEBI:61717"/>
        <label>2</label>
    </ligand>
    <ligandPart>
        <name>Fe</name>
        <dbReference type="ChEBI" id="CHEBI:18248"/>
    </ligandPart>
</feature>
<evidence type="ECO:0000256" key="19">
    <source>
        <dbReference type="PIRNR" id="PIRNR000006"/>
    </source>
</evidence>
<evidence type="ECO:0000256" key="20">
    <source>
        <dbReference type="PIRSR" id="PIRSR000006-1"/>
    </source>
</evidence>
<evidence type="ECO:0000256" key="22">
    <source>
        <dbReference type="SAM" id="Phobius"/>
    </source>
</evidence>
<keyword evidence="4 19" id="KW-0813">Transport</keyword>
<gene>
    <name evidence="24" type="primary">ccoP</name>
    <name evidence="24" type="ORF">VTAP4600_A0650</name>
</gene>
<keyword evidence="9 22" id="KW-0812">Transmembrane</keyword>
<feature type="domain" description="Cytochrome c" evidence="23">
    <location>
        <begin position="154"/>
        <end position="233"/>
    </location>
</feature>
<evidence type="ECO:0000256" key="5">
    <source>
        <dbReference type="ARBA" id="ARBA00022475"/>
    </source>
</evidence>
<dbReference type="PIRSF" id="PIRSF000006">
    <property type="entry name" value="Cbb3-Cox_fixP"/>
    <property type="match status" value="1"/>
</dbReference>
<comment type="subunit">
    <text evidence="19">Component of the cbb3-type cytochrome c oxidase.</text>
</comment>
<evidence type="ECO:0000256" key="9">
    <source>
        <dbReference type="ARBA" id="ARBA00022692"/>
    </source>
</evidence>
<dbReference type="PANTHER" id="PTHR33751">
    <property type="entry name" value="CBB3-TYPE CYTOCHROME C OXIDASE SUBUNIT FIXP"/>
    <property type="match status" value="1"/>
</dbReference>
<feature type="domain" description="Cytochrome c" evidence="23">
    <location>
        <begin position="240"/>
        <end position="320"/>
    </location>
</feature>
<dbReference type="PRINTS" id="PR00605">
    <property type="entry name" value="CYTCHROMECIC"/>
</dbReference>
<evidence type="ECO:0000313" key="25">
    <source>
        <dbReference type="Proteomes" id="UP000235828"/>
    </source>
</evidence>
<dbReference type="NCBIfam" id="TIGR00782">
    <property type="entry name" value="ccoP"/>
    <property type="match status" value="1"/>
</dbReference>
<evidence type="ECO:0000259" key="23">
    <source>
        <dbReference type="PROSITE" id="PS51007"/>
    </source>
</evidence>
<dbReference type="InterPro" id="IPR032858">
    <property type="entry name" value="CcoP_N"/>
</dbReference>
<dbReference type="InterPro" id="IPR008168">
    <property type="entry name" value="Cyt_C_IC"/>
</dbReference>
<keyword evidence="16 19" id="KW-0408">Iron</keyword>
<proteinExistence type="inferred from homology"/>
<evidence type="ECO:0000256" key="6">
    <source>
        <dbReference type="ARBA" id="ARBA00022519"/>
    </source>
</evidence>
<keyword evidence="18 19" id="KW-0472">Membrane</keyword>
<name>A0A2N8Z9P0_9VIBR</name>
<comment type="pathway">
    <text evidence="2 19">Energy metabolism; oxidative phosphorylation.</text>
</comment>
<dbReference type="InterPro" id="IPR038414">
    <property type="entry name" value="CcoP_N_sf"/>
</dbReference>
<dbReference type="InterPro" id="IPR009056">
    <property type="entry name" value="Cyt_c-like_dom"/>
</dbReference>
<evidence type="ECO:0000256" key="16">
    <source>
        <dbReference type="ARBA" id="ARBA00023004"/>
    </source>
</evidence>
<evidence type="ECO:0000256" key="18">
    <source>
        <dbReference type="ARBA" id="ARBA00023136"/>
    </source>
</evidence>
<dbReference type="GO" id="GO:0005506">
    <property type="term" value="F:iron ion binding"/>
    <property type="evidence" value="ECO:0007669"/>
    <property type="project" value="InterPro"/>
</dbReference>
<dbReference type="RefSeq" id="WP_102521440.1">
    <property type="nucleotide sequence ID" value="NZ_LT960611.1"/>
</dbReference>
<dbReference type="GO" id="GO:0020037">
    <property type="term" value="F:heme binding"/>
    <property type="evidence" value="ECO:0007669"/>
    <property type="project" value="InterPro"/>
</dbReference>
<dbReference type="GO" id="GO:0006119">
    <property type="term" value="P:oxidative phosphorylation"/>
    <property type="evidence" value="ECO:0007669"/>
    <property type="project" value="UniProtKB-UniPathway"/>
</dbReference>
<evidence type="ECO:0000256" key="15">
    <source>
        <dbReference type="ARBA" id="ARBA00023002"/>
    </source>
</evidence>
<feature type="binding site" description="covalent" evidence="21">
    <location>
        <position position="252"/>
    </location>
    <ligand>
        <name>heme c</name>
        <dbReference type="ChEBI" id="CHEBI:61717"/>
        <label>2</label>
    </ligand>
</feature>
<keyword evidence="17 19" id="KW-0406">Ion transport</keyword>
<evidence type="ECO:0000256" key="10">
    <source>
        <dbReference type="ARBA" id="ARBA00022723"/>
    </source>
</evidence>
<evidence type="ECO:0000256" key="1">
    <source>
        <dbReference type="ARBA" id="ARBA00004533"/>
    </source>
</evidence>
<keyword evidence="11" id="KW-0677">Repeat</keyword>
<evidence type="ECO:0000313" key="24">
    <source>
        <dbReference type="EMBL" id="SON48629.1"/>
    </source>
</evidence>
<dbReference type="GO" id="GO:1902600">
    <property type="term" value="P:proton transmembrane transport"/>
    <property type="evidence" value="ECO:0007669"/>
    <property type="project" value="UniProtKB-KW"/>
</dbReference>
<keyword evidence="13 19" id="KW-0249">Electron transport</keyword>
<accession>A0A2N8Z9P0</accession>
<feature type="binding site" description="axial binding residue" evidence="20">
    <location>
        <position position="171"/>
    </location>
    <ligand>
        <name>heme c</name>
        <dbReference type="ChEBI" id="CHEBI:61717"/>
        <label>1</label>
    </ligand>
    <ligandPart>
        <name>Fe</name>
        <dbReference type="ChEBI" id="CHEBI:18248"/>
    </ligandPart>
</feature>
<keyword evidence="6 19" id="KW-0997">Cell inner membrane</keyword>
<dbReference type="SUPFAM" id="SSF46626">
    <property type="entry name" value="Cytochrome c"/>
    <property type="match status" value="2"/>
</dbReference>
<keyword evidence="7 19" id="KW-0349">Heme</keyword>
<evidence type="ECO:0000256" key="4">
    <source>
        <dbReference type="ARBA" id="ARBA00022448"/>
    </source>
</evidence>
<keyword evidence="25" id="KW-1185">Reference proteome</keyword>
<keyword evidence="5 19" id="KW-1003">Cell membrane</keyword>
<evidence type="ECO:0000256" key="2">
    <source>
        <dbReference type="ARBA" id="ARBA00004673"/>
    </source>
</evidence>
<evidence type="ECO:0000256" key="13">
    <source>
        <dbReference type="ARBA" id="ARBA00022982"/>
    </source>
</evidence>
<feature type="binding site" description="covalent" evidence="21">
    <location>
        <position position="255"/>
    </location>
    <ligand>
        <name>heme c</name>
        <dbReference type="ChEBI" id="CHEBI:61717"/>
        <label>2</label>
    </ligand>
</feature>
<comment type="cofactor">
    <cofactor evidence="19 21">
        <name>heme c</name>
        <dbReference type="ChEBI" id="CHEBI:61717"/>
    </cofactor>
    <text evidence="19 21">Binds 2 heme C groups per subunit.</text>
</comment>
<dbReference type="GO" id="GO:0009055">
    <property type="term" value="F:electron transfer activity"/>
    <property type="evidence" value="ECO:0007669"/>
    <property type="project" value="InterPro"/>
</dbReference>
<dbReference type="PANTHER" id="PTHR33751:SF1">
    <property type="entry name" value="CBB3-TYPE CYTOCHROME C OXIDASE SUBUNIT FIXP"/>
    <property type="match status" value="1"/>
</dbReference>
<dbReference type="Gene3D" id="1.10.760.10">
    <property type="entry name" value="Cytochrome c-like domain"/>
    <property type="match status" value="2"/>
</dbReference>
<evidence type="ECO:0000256" key="3">
    <source>
        <dbReference type="ARBA" id="ARBA00006113"/>
    </source>
</evidence>
<dbReference type="InterPro" id="IPR050597">
    <property type="entry name" value="Cytochrome_c_Oxidase_Subunit"/>
</dbReference>
<dbReference type="Pfam" id="PF14715">
    <property type="entry name" value="FixP_N"/>
    <property type="match status" value="1"/>
</dbReference>
<feature type="transmembrane region" description="Helical" evidence="22">
    <location>
        <begin position="57"/>
        <end position="76"/>
    </location>
</feature>
<dbReference type="InterPro" id="IPR036909">
    <property type="entry name" value="Cyt_c-like_dom_sf"/>
</dbReference>
<comment type="similarity">
    <text evidence="3 19">Belongs to the CcoP / FixP family.</text>
</comment>
<dbReference type="Proteomes" id="UP000235828">
    <property type="component" value="Chromosome A"/>
</dbReference>
<reference evidence="24 25" key="1">
    <citation type="submission" date="2017-10" db="EMBL/GenBank/DDBJ databases">
        <authorList>
            <person name="Banno H."/>
            <person name="Chua N.-H."/>
        </authorList>
    </citation>
    <scope>NUCLEOTIDE SEQUENCE [LARGE SCALE GENOMIC DNA]</scope>
    <source>
        <strain evidence="24">Vibrio tapetis CECT4600</strain>
    </source>
</reference>
<feature type="binding site" description="covalent" evidence="21">
    <location>
        <position position="167"/>
    </location>
    <ligand>
        <name>heme c</name>
        <dbReference type="ChEBI" id="CHEBI:61717"/>
        <label>1</label>
    </ligand>
</feature>
<evidence type="ECO:0000256" key="11">
    <source>
        <dbReference type="ARBA" id="ARBA00022737"/>
    </source>
</evidence>
<dbReference type="UniPathway" id="UPA00705"/>